<dbReference type="InterPro" id="IPR013424">
    <property type="entry name" value="Ice-binding_C"/>
</dbReference>
<dbReference type="EMBL" id="FOTW01000014">
    <property type="protein sequence ID" value="SFM19018.1"/>
    <property type="molecule type" value="Genomic_DNA"/>
</dbReference>
<evidence type="ECO:0000256" key="1">
    <source>
        <dbReference type="SAM" id="SignalP"/>
    </source>
</evidence>
<feature type="signal peptide" evidence="1">
    <location>
        <begin position="1"/>
        <end position="25"/>
    </location>
</feature>
<evidence type="ECO:0000313" key="4">
    <source>
        <dbReference type="Proteomes" id="UP000199470"/>
    </source>
</evidence>
<organism evidence="3 4">
    <name type="scientific">Rugamonas rubra</name>
    <dbReference type="NCBI Taxonomy" id="758825"/>
    <lineage>
        <taxon>Bacteria</taxon>
        <taxon>Pseudomonadati</taxon>
        <taxon>Pseudomonadota</taxon>
        <taxon>Betaproteobacteria</taxon>
        <taxon>Burkholderiales</taxon>
        <taxon>Oxalobacteraceae</taxon>
        <taxon>Telluria group</taxon>
        <taxon>Rugamonas</taxon>
    </lineage>
</organism>
<keyword evidence="1" id="KW-0732">Signal</keyword>
<dbReference type="STRING" id="758825.SAMN02982985_03127"/>
<feature type="chain" id="PRO_5011647521" evidence="1">
    <location>
        <begin position="26"/>
        <end position="182"/>
    </location>
</feature>
<evidence type="ECO:0000313" key="3">
    <source>
        <dbReference type="EMBL" id="SFM19018.1"/>
    </source>
</evidence>
<accession>A0A1I4NU29</accession>
<reference evidence="3 4" key="1">
    <citation type="submission" date="2016-10" db="EMBL/GenBank/DDBJ databases">
        <authorList>
            <person name="de Groot N.N."/>
        </authorList>
    </citation>
    <scope>NUCLEOTIDE SEQUENCE [LARGE SCALE GENOMIC DNA]</scope>
    <source>
        <strain evidence="3 4">ATCC 43154</strain>
    </source>
</reference>
<dbReference type="OrthoDB" id="6399769at2"/>
<keyword evidence="4" id="KW-1185">Reference proteome</keyword>
<dbReference type="Proteomes" id="UP000199470">
    <property type="component" value="Unassembled WGS sequence"/>
</dbReference>
<dbReference type="Pfam" id="PF07589">
    <property type="entry name" value="PEP-CTERM"/>
    <property type="match status" value="1"/>
</dbReference>
<feature type="domain" description="Ice-binding protein C-terminal" evidence="2">
    <location>
        <begin position="152"/>
        <end position="174"/>
    </location>
</feature>
<dbReference type="RefSeq" id="WP_093388624.1">
    <property type="nucleotide sequence ID" value="NZ_FOTW01000014.1"/>
</dbReference>
<evidence type="ECO:0000259" key="2">
    <source>
        <dbReference type="Pfam" id="PF07589"/>
    </source>
</evidence>
<protein>
    <submittedName>
        <fullName evidence="3">PEP-CTERM protein-sorting domain-containing protein</fullName>
    </submittedName>
</protein>
<proteinExistence type="predicted"/>
<dbReference type="NCBIfam" id="NF038126">
    <property type="entry name" value="PEP_CTERM_FxDxF"/>
    <property type="match status" value="1"/>
</dbReference>
<sequence>MKHLRLSPLAALLLAGGLLAGAAHADPLVFDAAGNATFSALHAGPGSYVDEFLFAVDPELMGWASGTAAVGKTWINPNRLANYGISDITFFRVNLDNSRTNLLSVFNGGAAIEFYPADPLVAGNYGFSVSGATALAGRGGSYAGNLNLVTAPVPEPAGFLMLSIGLGLLGLCARGKADNKLG</sequence>
<dbReference type="AlphaFoldDB" id="A0A1I4NU29"/>
<gene>
    <name evidence="3" type="ORF">SAMN02982985_03127</name>
</gene>
<name>A0A1I4NU29_9BURK</name>